<dbReference type="EMBL" id="JAGFPW010000001">
    <property type="protein sequence ID" value="MBO3792907.1"/>
    <property type="molecule type" value="Genomic_DNA"/>
</dbReference>
<evidence type="ECO:0000313" key="2">
    <source>
        <dbReference type="EMBL" id="KIU11635.1"/>
    </source>
</evidence>
<dbReference type="RefSeq" id="WP_003230187.1">
    <property type="nucleotide sequence ID" value="NZ_AP024621.1"/>
</dbReference>
<reference evidence="3 8" key="2">
    <citation type="submission" date="2015-09" db="EMBL/GenBank/DDBJ databases">
        <title>Spore heat resistance.</title>
        <authorList>
            <person name="Boekhorst J."/>
            <person name="Berendsen E.M."/>
            <person name="Wells-Bennik M.H."/>
            <person name="Kuipers O.P."/>
        </authorList>
    </citation>
    <scope>NUCLEOTIDE SEQUENCE [LARGE SCALE GENOMIC DNA]</scope>
    <source>
        <strain evidence="3 8">B4122</strain>
    </source>
</reference>
<protein>
    <submittedName>
        <fullName evidence="2 3">Antagonist of SinR</fullName>
    </submittedName>
    <submittedName>
        <fullName evidence="4">Anti-repressor SinI family protein</fullName>
    </submittedName>
</protein>
<dbReference type="AlphaFoldDB" id="A0A063X7W9"/>
<organism evidence="2 7">
    <name type="scientific">Bacillus subtilis</name>
    <dbReference type="NCBI Taxonomy" id="1423"/>
    <lineage>
        <taxon>Bacteria</taxon>
        <taxon>Bacillati</taxon>
        <taxon>Bacillota</taxon>
        <taxon>Bacilli</taxon>
        <taxon>Bacillales</taxon>
        <taxon>Bacillaceae</taxon>
        <taxon>Bacillus</taxon>
    </lineage>
</organism>
<gene>
    <name evidence="5" type="primary">sinI</name>
    <name evidence="3" type="ORF">B4122_2354</name>
    <name evidence="4" type="ORF">J5227_00920</name>
    <name evidence="5" type="ORF">P5633_11400</name>
    <name evidence="6" type="ORF">QL281_02750</name>
    <name evidence="2" type="ORF">SC09_Contig24orf00694</name>
</gene>
<reference evidence="4" key="3">
    <citation type="submission" date="2021-03" db="EMBL/GenBank/DDBJ databases">
        <title>Isolation of Bacillus subtilis from fermented food sample.</title>
        <authorList>
            <person name="Lakshmanan V."/>
            <person name="Athira K."/>
            <person name="Rajagopal K."/>
        </authorList>
    </citation>
    <scope>NUCLEOTIDE SEQUENCE</scope>
    <source>
        <strain evidence="4">S1</strain>
    </source>
</reference>
<evidence type="ECO:0000313" key="3">
    <source>
        <dbReference type="EMBL" id="KZD91712.1"/>
    </source>
</evidence>
<dbReference type="Proteomes" id="UP000032247">
    <property type="component" value="Unassembled WGS sequence"/>
</dbReference>
<dbReference type="Proteomes" id="UP001214898">
    <property type="component" value="Chromosome"/>
</dbReference>
<evidence type="ECO:0000313" key="5">
    <source>
        <dbReference type="EMBL" id="WEY83054.1"/>
    </source>
</evidence>
<dbReference type="Pfam" id="PF08671">
    <property type="entry name" value="SinI"/>
    <property type="match status" value="1"/>
</dbReference>
<sequence length="57" mass="6602">MKNAKQEHFELDQEWVELMVEAKEANISPEEIRKYLLLNKKSAHPGPAARSHTVNPF</sequence>
<dbReference type="Proteomes" id="UP001229422">
    <property type="component" value="Chromosome"/>
</dbReference>
<dbReference type="InterPro" id="IPR036281">
    <property type="entry name" value="SinR/SinI_dimer_dom_sf"/>
</dbReference>
<dbReference type="NCBIfam" id="NF046031">
    <property type="entry name" value="AntRepSinIBacil"/>
    <property type="match status" value="1"/>
</dbReference>
<reference evidence="5" key="4">
    <citation type="submission" date="2023-03" db="EMBL/GenBank/DDBJ databases">
        <title>Complete genome sequences of 52 Bacillus and Priestia strains isolated from West-African fermentations and 26 reference strains from the DSMZ collection.</title>
        <authorList>
            <person name="Wiedenbein E.S."/>
            <person name="Canoy T.S."/>
            <person name="Hui Y."/>
            <person name="Parkouda C."/>
            <person name="Dawende C."/>
            <person name="Ametefe E."/>
            <person name="Jespersen L."/>
            <person name="Nielsen D.S."/>
        </authorList>
    </citation>
    <scope>NUCLEOTIDE SEQUENCE</scope>
    <source>
        <strain evidence="5">PRO56</strain>
    </source>
</reference>
<feature type="domain" description="Sin" evidence="1">
    <location>
        <begin position="2"/>
        <end position="40"/>
    </location>
</feature>
<dbReference type="GO" id="GO:0006355">
    <property type="term" value="P:regulation of DNA-templated transcription"/>
    <property type="evidence" value="ECO:0007669"/>
    <property type="project" value="InterPro"/>
</dbReference>
<dbReference type="PROSITE" id="PS51500">
    <property type="entry name" value="SIN"/>
    <property type="match status" value="1"/>
</dbReference>
<dbReference type="STRING" id="483913.AN935_12165"/>
<dbReference type="Proteomes" id="UP000076442">
    <property type="component" value="Unassembled WGS sequence"/>
</dbReference>
<evidence type="ECO:0000313" key="6">
    <source>
        <dbReference type="EMBL" id="WHM22042.1"/>
    </source>
</evidence>
<dbReference type="Proteomes" id="UP000665181">
    <property type="component" value="Unassembled WGS sequence"/>
</dbReference>
<evidence type="ECO:0000313" key="4">
    <source>
        <dbReference type="EMBL" id="MBO3792907.1"/>
    </source>
</evidence>
<dbReference type="EMBL" id="CP120576">
    <property type="protein sequence ID" value="WEY83054.1"/>
    <property type="molecule type" value="Genomic_DNA"/>
</dbReference>
<reference evidence="2 7" key="1">
    <citation type="submission" date="2014-12" db="EMBL/GenBank/DDBJ databases">
        <title>Comparative genome analysis of Bacillus coagulans HM-08, Clostridium butyricum HM-68, Bacillus subtilis HM-66 and Bacillus licheniformis BL-09.</title>
        <authorList>
            <person name="Zhang H."/>
        </authorList>
    </citation>
    <scope>NUCLEOTIDE SEQUENCE [LARGE SCALE GENOMIC DNA]</scope>
    <source>
        <strain evidence="2 7">HM-66</strain>
    </source>
</reference>
<evidence type="ECO:0000259" key="1">
    <source>
        <dbReference type="PROSITE" id="PS51500"/>
    </source>
</evidence>
<name>A0A063X7W9_BACIU</name>
<dbReference type="EMBL" id="LJZV01000012">
    <property type="protein sequence ID" value="KZD91712.1"/>
    <property type="molecule type" value="Genomic_DNA"/>
</dbReference>
<proteinExistence type="predicted"/>
<dbReference type="GeneID" id="86872993"/>
<dbReference type="GO" id="GO:0046983">
    <property type="term" value="F:protein dimerization activity"/>
    <property type="evidence" value="ECO:0007669"/>
    <property type="project" value="InterPro"/>
</dbReference>
<accession>A0A063X7W9</accession>
<reference evidence="6" key="5">
    <citation type="submission" date="2023-05" db="EMBL/GenBank/DDBJ databases">
        <title>Complete genome sequence of Bacillus subtilis SRCM117797 isolated from Soybean paste.</title>
        <authorList>
            <person name="Abraha H.B."/>
            <person name="Kim K.-P."/>
            <person name="Ryu M.-S."/>
            <person name="Jeong D.-Y."/>
        </authorList>
    </citation>
    <scope>NUCLEOTIDE SEQUENCE</scope>
    <source>
        <strain evidence="6">SRCM117797</strain>
    </source>
</reference>
<dbReference type="EMBL" id="JXBC01000003">
    <property type="protein sequence ID" value="KIU11635.1"/>
    <property type="molecule type" value="Genomic_DNA"/>
</dbReference>
<evidence type="ECO:0000313" key="7">
    <source>
        <dbReference type="Proteomes" id="UP000032247"/>
    </source>
</evidence>
<dbReference type="SMR" id="A0A063X7W9"/>
<dbReference type="SUPFAM" id="SSF47406">
    <property type="entry name" value="SinR repressor dimerisation domain-like"/>
    <property type="match status" value="1"/>
</dbReference>
<evidence type="ECO:0000313" key="8">
    <source>
        <dbReference type="Proteomes" id="UP000076442"/>
    </source>
</evidence>
<dbReference type="OMA" id="MKNAKME"/>
<dbReference type="InterPro" id="IPR010981">
    <property type="entry name" value="SinR/SinI_dimer_dom"/>
</dbReference>
<dbReference type="EMBL" id="CP125292">
    <property type="protein sequence ID" value="WHM22042.1"/>
    <property type="molecule type" value="Genomic_DNA"/>
</dbReference>
<dbReference type="PATRIC" id="fig|1423.134.peg.476"/>